<dbReference type="Proteomes" id="UP001182991">
    <property type="component" value="Unassembled WGS sequence"/>
</dbReference>
<dbReference type="InterPro" id="IPR037523">
    <property type="entry name" value="VOC_core"/>
</dbReference>
<protein>
    <submittedName>
        <fullName evidence="2">VOC family protein</fullName>
    </submittedName>
</protein>
<reference evidence="3" key="1">
    <citation type="submission" date="2023-07" db="EMBL/GenBank/DDBJ databases">
        <title>Isolating and identifying novel microbial strains from the Mariana Trench.</title>
        <authorList>
            <person name="Fu H."/>
        </authorList>
    </citation>
    <scope>NUCLEOTIDE SEQUENCE [LARGE SCALE GENOMIC DNA]</scope>
    <source>
        <strain evidence="3">T-y2</strain>
    </source>
</reference>
<evidence type="ECO:0000313" key="2">
    <source>
        <dbReference type="EMBL" id="MDT0295475.1"/>
    </source>
</evidence>
<accession>A0ABU2KL85</accession>
<comment type="caution">
    <text evidence="2">The sequence shown here is derived from an EMBL/GenBank/DDBJ whole genome shotgun (WGS) entry which is preliminary data.</text>
</comment>
<keyword evidence="3" id="KW-1185">Reference proteome</keyword>
<name>A0ABU2KL85_9FLAO</name>
<dbReference type="InterPro" id="IPR029068">
    <property type="entry name" value="Glyas_Bleomycin-R_OHBP_Dase"/>
</dbReference>
<organism evidence="2 3">
    <name type="scientific">Mesonia ostreae</name>
    <dbReference type="NCBI Taxonomy" id="861110"/>
    <lineage>
        <taxon>Bacteria</taxon>
        <taxon>Pseudomonadati</taxon>
        <taxon>Bacteroidota</taxon>
        <taxon>Flavobacteriia</taxon>
        <taxon>Flavobacteriales</taxon>
        <taxon>Flavobacteriaceae</taxon>
        <taxon>Mesonia</taxon>
    </lineage>
</organism>
<dbReference type="PANTHER" id="PTHR39434">
    <property type="match status" value="1"/>
</dbReference>
<gene>
    <name evidence="2" type="ORF">RLT85_12620</name>
</gene>
<dbReference type="InterPro" id="IPR004360">
    <property type="entry name" value="Glyas_Fos-R_dOase_dom"/>
</dbReference>
<dbReference type="PANTHER" id="PTHR39434:SF1">
    <property type="entry name" value="VOC DOMAIN-CONTAINING PROTEIN"/>
    <property type="match status" value="1"/>
</dbReference>
<feature type="domain" description="VOC" evidence="1">
    <location>
        <begin position="5"/>
        <end position="131"/>
    </location>
</feature>
<proteinExistence type="predicted"/>
<dbReference type="EMBL" id="JAVRBG010000014">
    <property type="protein sequence ID" value="MDT0295475.1"/>
    <property type="molecule type" value="Genomic_DNA"/>
</dbReference>
<sequence>MKKAPPFHLAIPVDDLQKARTFYTDTLHFTEGRSSDHWVDYDFFGHQLVIHLDENSVSAPSQSSIDGKNVPVPHFGVVLPWDIFQSFADQLKQKGIMFAIEPYIRFKGKPGEQMTMFFYDPCGNALEFKAFKEPDQLFAS</sequence>
<evidence type="ECO:0000313" key="3">
    <source>
        <dbReference type="Proteomes" id="UP001182991"/>
    </source>
</evidence>
<dbReference type="RefSeq" id="WP_311402409.1">
    <property type="nucleotide sequence ID" value="NZ_JAVRBG010000014.1"/>
</dbReference>
<evidence type="ECO:0000259" key="1">
    <source>
        <dbReference type="PROSITE" id="PS51819"/>
    </source>
</evidence>
<dbReference type="Gene3D" id="3.10.180.10">
    <property type="entry name" value="2,3-Dihydroxybiphenyl 1,2-Dioxygenase, domain 1"/>
    <property type="match status" value="1"/>
</dbReference>
<dbReference type="SUPFAM" id="SSF54593">
    <property type="entry name" value="Glyoxalase/Bleomycin resistance protein/Dihydroxybiphenyl dioxygenase"/>
    <property type="match status" value="1"/>
</dbReference>
<dbReference type="Pfam" id="PF00903">
    <property type="entry name" value="Glyoxalase"/>
    <property type="match status" value="1"/>
</dbReference>
<dbReference type="PROSITE" id="PS51819">
    <property type="entry name" value="VOC"/>
    <property type="match status" value="1"/>
</dbReference>